<organism evidence="1">
    <name type="scientific">Chromera velia CCMP2878</name>
    <dbReference type="NCBI Taxonomy" id="1169474"/>
    <lineage>
        <taxon>Eukaryota</taxon>
        <taxon>Sar</taxon>
        <taxon>Alveolata</taxon>
        <taxon>Colpodellida</taxon>
        <taxon>Chromeraceae</taxon>
        <taxon>Chromera</taxon>
    </lineage>
</organism>
<protein>
    <submittedName>
        <fullName evidence="1">Uncharacterized protein</fullName>
    </submittedName>
</protein>
<reference evidence="1" key="1">
    <citation type="submission" date="2014-11" db="EMBL/GenBank/DDBJ databases">
        <authorList>
            <person name="Otto D Thomas"/>
            <person name="Naeem Raeece"/>
        </authorList>
    </citation>
    <scope>NUCLEOTIDE SEQUENCE</scope>
</reference>
<dbReference type="AlphaFoldDB" id="A0A0G4FA02"/>
<dbReference type="VEuPathDB" id="CryptoDB:Cvel_15955"/>
<sequence length="326" mass="34832">MQVRGVINMIPTPSDDPLGTGQVLQLESINSETIWLKWMQGTRMRATEYRMKLVAKSPDKEGAERARLVQVAAVEVNALRDVIKIPHVSVAVVVRWQSIVDSEGYDRSPSAAYLTAYQALKTNLSQTVFNMKMDRPLGVEGQGEPAVVTLPSLSVPSVLSPNYVEQHQAQLLQAVQAVLTLILGEGATVSLRLGEQEAAASAMEINIATLAESVVGSISTTETLLGAAKHMIADYSSALATANPTITIKDEDGVEVKGEVGEGEEEVKHEEGAGGAQGAAVDASASLPARVGSGGEDVPFLTFEEILVNHLQNLLELRDYTYVALI</sequence>
<dbReference type="EMBL" id="CDMZ01000229">
    <property type="protein sequence ID" value="CEM09746.1"/>
    <property type="molecule type" value="Genomic_DNA"/>
</dbReference>
<accession>A0A0G4FA02</accession>
<evidence type="ECO:0000313" key="1">
    <source>
        <dbReference type="EMBL" id="CEM09746.1"/>
    </source>
</evidence>
<gene>
    <name evidence="1" type="ORF">Cvel_15955</name>
</gene>
<proteinExistence type="predicted"/>
<name>A0A0G4FA02_9ALVE</name>